<comment type="caution">
    <text evidence="2">The sequence shown here is derived from an EMBL/GenBank/DDBJ whole genome shotgun (WGS) entry which is preliminary data.</text>
</comment>
<dbReference type="SUPFAM" id="SSF54373">
    <property type="entry name" value="FAD-linked reductases, C-terminal domain"/>
    <property type="match status" value="1"/>
</dbReference>
<organism evidence="2 3">
    <name type="scientific">Flavobacterium subsaxonicum WB 4.1-42 = DSM 21790</name>
    <dbReference type="NCBI Taxonomy" id="1121898"/>
    <lineage>
        <taxon>Bacteria</taxon>
        <taxon>Pseudomonadati</taxon>
        <taxon>Bacteroidota</taxon>
        <taxon>Flavobacteriia</taxon>
        <taxon>Flavobacteriales</taxon>
        <taxon>Flavobacteriaceae</taxon>
        <taxon>Flavobacterium</taxon>
    </lineage>
</organism>
<dbReference type="SUPFAM" id="SSF51971">
    <property type="entry name" value="Nucleotide-binding domain"/>
    <property type="match status" value="1"/>
</dbReference>
<evidence type="ECO:0000259" key="1">
    <source>
        <dbReference type="Pfam" id="PF01266"/>
    </source>
</evidence>
<dbReference type="Gene3D" id="3.50.50.60">
    <property type="entry name" value="FAD/NAD(P)-binding domain"/>
    <property type="match status" value="1"/>
</dbReference>
<gene>
    <name evidence="2" type="ORF">Q766_04815</name>
</gene>
<dbReference type="InterPro" id="IPR006076">
    <property type="entry name" value="FAD-dep_OxRdtase"/>
</dbReference>
<protein>
    <submittedName>
        <fullName evidence="2">FAD-dependent oxidoreductase</fullName>
    </submittedName>
</protein>
<feature type="domain" description="FAD dependent oxidoreductase" evidence="1">
    <location>
        <begin position="3"/>
        <end position="326"/>
    </location>
</feature>
<name>A0A0A2N1C4_9FLAO</name>
<reference evidence="2 3" key="1">
    <citation type="submission" date="2013-09" db="EMBL/GenBank/DDBJ databases">
        <authorList>
            <person name="Zeng Z."/>
            <person name="Chen C."/>
        </authorList>
    </citation>
    <scope>NUCLEOTIDE SEQUENCE [LARGE SCALE GENOMIC DNA]</scope>
    <source>
        <strain evidence="2 3">WB 4.1-42</strain>
    </source>
</reference>
<dbReference type="AlphaFoldDB" id="A0A0A2N1C4"/>
<dbReference type="EMBL" id="JRLY01000002">
    <property type="protein sequence ID" value="KGO94250.1"/>
    <property type="molecule type" value="Genomic_DNA"/>
</dbReference>
<dbReference type="RefSeq" id="WP_026990467.1">
    <property type="nucleotide sequence ID" value="NZ_AUGP01000017.1"/>
</dbReference>
<dbReference type="STRING" id="1121898.GCA_000422725_01599"/>
<accession>A0A0A2N1C4</accession>
<dbReference type="PANTHER" id="PTHR13847">
    <property type="entry name" value="SARCOSINE DEHYDROGENASE-RELATED"/>
    <property type="match status" value="1"/>
</dbReference>
<dbReference type="eggNOG" id="COG0665">
    <property type="taxonomic scope" value="Bacteria"/>
</dbReference>
<sequence length="346" mass="38731">MKDFIIVGGGLAGICFAETAFLNNKSFVLLSDASQNSSVVAAGLYNPVILKRFSLPQDSKVHLEYMKPFYKTIEDRLDIKFDFDLPVYRKFASIEEQNMWFEAADKPALEPFLLPKVIHTKYQYLPSPFGFGQVLHTGYVDTNVLLDGYHSSLKNQGNLLQETFVYDDLVVEDDSISYKGIKAKHIVFAEGFGIHSNPYFKYLPLDGTKGELLIIKAPDLNLDIAVNGGVFMLPLGNDLYKVGATYEWYDKTPATTDAGKQELLEKLNELITCNYEVVNHLAGIRPTTKDRKCLIGTHPKYKNVHLLNGLGTRGVMLGPAMAKELYDSIATGTPVRREISLARFKV</sequence>
<evidence type="ECO:0000313" key="2">
    <source>
        <dbReference type="EMBL" id="KGO94250.1"/>
    </source>
</evidence>
<dbReference type="Pfam" id="PF01266">
    <property type="entry name" value="DAO"/>
    <property type="match status" value="1"/>
</dbReference>
<keyword evidence="3" id="KW-1185">Reference proteome</keyword>
<dbReference type="Gene3D" id="3.30.9.10">
    <property type="entry name" value="D-Amino Acid Oxidase, subunit A, domain 2"/>
    <property type="match status" value="1"/>
</dbReference>
<dbReference type="GO" id="GO:0005737">
    <property type="term" value="C:cytoplasm"/>
    <property type="evidence" value="ECO:0007669"/>
    <property type="project" value="TreeGrafter"/>
</dbReference>
<dbReference type="OrthoDB" id="214253at2"/>
<proteinExistence type="predicted"/>
<dbReference type="Proteomes" id="UP000030111">
    <property type="component" value="Unassembled WGS sequence"/>
</dbReference>
<dbReference type="InterPro" id="IPR036188">
    <property type="entry name" value="FAD/NAD-bd_sf"/>
</dbReference>
<evidence type="ECO:0000313" key="3">
    <source>
        <dbReference type="Proteomes" id="UP000030111"/>
    </source>
</evidence>